<proteinExistence type="predicted"/>
<reference evidence="4" key="2">
    <citation type="submission" date="2020-09" db="EMBL/GenBank/DDBJ databases">
        <authorList>
            <person name="Sun Q."/>
            <person name="Zhou Y."/>
        </authorList>
    </citation>
    <scope>NUCLEOTIDE SEQUENCE</scope>
    <source>
        <strain evidence="4">CGMCC 4.7368</strain>
    </source>
</reference>
<evidence type="ECO:0000256" key="1">
    <source>
        <dbReference type="SAM" id="MobiDB-lite"/>
    </source>
</evidence>
<dbReference type="Proteomes" id="UP000646523">
    <property type="component" value="Unassembled WGS sequence"/>
</dbReference>
<keyword evidence="2" id="KW-1133">Transmembrane helix</keyword>
<dbReference type="PROSITE" id="PS51257">
    <property type="entry name" value="PROKAR_LIPOPROTEIN"/>
    <property type="match status" value="1"/>
</dbReference>
<sequence length="218" mass="21827">MLRARRVAYAGAILVIGAMGCSAEAETTPTPTPTPTTTVTDPAATATPTSTVTRPAINVQVNPDRVTAGETSKVWILANCPVPTGGPAHTGTATSKAFVSGVTLNPTTDALATPAATGRQATGPWVRGEAQVSGTVKRGSYTVDVKCDGTNDTGKATLRVVRADVPTGVPTKAPRAGGGGMFGKEAEDDSTLPLGPIGAGLALVLAAGAGIAIKRRRA</sequence>
<feature type="transmembrane region" description="Helical" evidence="2">
    <location>
        <begin position="194"/>
        <end position="213"/>
    </location>
</feature>
<evidence type="ECO:0008006" key="6">
    <source>
        <dbReference type="Google" id="ProtNLM"/>
    </source>
</evidence>
<feature type="signal peptide" evidence="3">
    <location>
        <begin position="1"/>
        <end position="25"/>
    </location>
</feature>
<organism evidence="4 5">
    <name type="scientific">Nonomuraea cavernae</name>
    <dbReference type="NCBI Taxonomy" id="2045107"/>
    <lineage>
        <taxon>Bacteria</taxon>
        <taxon>Bacillati</taxon>
        <taxon>Actinomycetota</taxon>
        <taxon>Actinomycetes</taxon>
        <taxon>Streptosporangiales</taxon>
        <taxon>Streptosporangiaceae</taxon>
        <taxon>Nonomuraea</taxon>
    </lineage>
</organism>
<comment type="caution">
    <text evidence="4">The sequence shown here is derived from an EMBL/GenBank/DDBJ whole genome shotgun (WGS) entry which is preliminary data.</text>
</comment>
<feature type="chain" id="PRO_5036673540" description="Gram-positive cocci surface proteins LPxTG domain-containing protein" evidence="3">
    <location>
        <begin position="26"/>
        <end position="218"/>
    </location>
</feature>
<reference evidence="4" key="1">
    <citation type="journal article" date="2014" name="Int. J. Syst. Evol. Microbiol.">
        <title>Complete genome sequence of Corynebacterium casei LMG S-19264T (=DSM 44701T), isolated from a smear-ripened cheese.</title>
        <authorList>
            <consortium name="US DOE Joint Genome Institute (JGI-PGF)"/>
            <person name="Walter F."/>
            <person name="Albersmeier A."/>
            <person name="Kalinowski J."/>
            <person name="Ruckert C."/>
        </authorList>
    </citation>
    <scope>NUCLEOTIDE SEQUENCE</scope>
    <source>
        <strain evidence="4">CGMCC 4.7368</strain>
    </source>
</reference>
<dbReference type="EMBL" id="BMNH01000015">
    <property type="protein sequence ID" value="GGO74514.1"/>
    <property type="molecule type" value="Genomic_DNA"/>
</dbReference>
<evidence type="ECO:0000313" key="5">
    <source>
        <dbReference type="Proteomes" id="UP000646523"/>
    </source>
</evidence>
<keyword evidence="5" id="KW-1185">Reference proteome</keyword>
<evidence type="ECO:0000313" key="4">
    <source>
        <dbReference type="EMBL" id="GGO74514.1"/>
    </source>
</evidence>
<feature type="region of interest" description="Disordered" evidence="1">
    <location>
        <begin position="24"/>
        <end position="49"/>
    </location>
</feature>
<keyword evidence="2" id="KW-0812">Transmembrane</keyword>
<dbReference type="RefSeq" id="WP_189126351.1">
    <property type="nucleotide sequence ID" value="NZ_BMNH01000015.1"/>
</dbReference>
<protein>
    <recommendedName>
        <fullName evidence="6">Gram-positive cocci surface proteins LPxTG domain-containing protein</fullName>
    </recommendedName>
</protein>
<accession>A0A917Z3X7</accession>
<name>A0A917Z3X7_9ACTN</name>
<evidence type="ECO:0000256" key="2">
    <source>
        <dbReference type="SAM" id="Phobius"/>
    </source>
</evidence>
<dbReference type="AlphaFoldDB" id="A0A917Z3X7"/>
<gene>
    <name evidence="4" type="ORF">GCM10012289_47340</name>
</gene>
<keyword evidence="2" id="KW-0472">Membrane</keyword>
<evidence type="ECO:0000256" key="3">
    <source>
        <dbReference type="SAM" id="SignalP"/>
    </source>
</evidence>
<keyword evidence="3" id="KW-0732">Signal</keyword>